<dbReference type="InterPro" id="IPR029052">
    <property type="entry name" value="Metallo-depent_PP-like"/>
</dbReference>
<name>A0ABQ0BRA7_9FIRM</name>
<dbReference type="Pfam" id="PF00149">
    <property type="entry name" value="Metallophos"/>
    <property type="match status" value="1"/>
</dbReference>
<dbReference type="EMBL" id="BAABZQ010000001">
    <property type="protein sequence ID" value="GAA6499061.1"/>
    <property type="molecule type" value="Genomic_DNA"/>
</dbReference>
<dbReference type="RefSeq" id="WP_103733065.1">
    <property type="nucleotide sequence ID" value="NZ_BAABZQ010000001.1"/>
</dbReference>
<feature type="domain" description="Calcineurin-like phosphoesterase" evidence="1">
    <location>
        <begin position="51"/>
        <end position="215"/>
    </location>
</feature>
<dbReference type="SUPFAM" id="SSF56300">
    <property type="entry name" value="Metallo-dependent phosphatases"/>
    <property type="match status" value="1"/>
</dbReference>
<accession>A0ABQ0BRA7</accession>
<dbReference type="InterPro" id="IPR051158">
    <property type="entry name" value="Metallophosphoesterase_sf"/>
</dbReference>
<dbReference type="PROSITE" id="PS51257">
    <property type="entry name" value="PROKAR_LIPOPROTEIN"/>
    <property type="match status" value="1"/>
</dbReference>
<dbReference type="Gene3D" id="3.60.21.10">
    <property type="match status" value="1"/>
</dbReference>
<evidence type="ECO:0000313" key="3">
    <source>
        <dbReference type="Proteomes" id="UP001600941"/>
    </source>
</evidence>
<comment type="caution">
    <text evidence="2">The sequence shown here is derived from an EMBL/GenBank/DDBJ whole genome shotgun (WGS) entry which is preliminary data.</text>
</comment>
<sequence>MKILKKLIFAVCLLFLLTAGCIFYAFRIEPFRISVNTFAMGAEESSAEPVKIVQISDIHIKEDFTYKNLEKIVERCNRLSPDFVVFTGDLYDNYAKYSDDSRIISELKKLHAEYGKIAIWGNRDYGGGAVRKYQEIMELSGFTLLKNESMFITTKNGKKIQFTGLDDSLLGQPSMPDMTGTDAADFKILLTHEPDSVLTFPDSGHPLILSGHSHGGQVRIPFLPFVNERAVAATSLSSKYSGGMYRVGEEGKQKLYVNTGLGTTHISARFGVVPEITVFEIYI</sequence>
<dbReference type="InterPro" id="IPR004843">
    <property type="entry name" value="Calcineurin-like_PHP"/>
</dbReference>
<protein>
    <submittedName>
        <fullName evidence="2">Metallophosphoesterase</fullName>
    </submittedName>
</protein>
<proteinExistence type="predicted"/>
<reference evidence="2 3" key="1">
    <citation type="submission" date="2024-04" db="EMBL/GenBank/DDBJ databases">
        <title>Defined microbial consortia suppress multidrug-resistant proinflammatory Enterobacteriaceae via ecological control.</title>
        <authorList>
            <person name="Furuichi M."/>
            <person name="Kawaguchi T."/>
            <person name="Pust M."/>
            <person name="Yasuma K."/>
            <person name="Plichta D."/>
            <person name="Hasegawa N."/>
            <person name="Ohya T."/>
            <person name="Bhattarai S."/>
            <person name="Sasajima S."/>
            <person name="Aoto Y."/>
            <person name="Tuganbaev T."/>
            <person name="Yaginuma M."/>
            <person name="Ueda M."/>
            <person name="Okahashi N."/>
            <person name="Amafuji K."/>
            <person name="Kiridooshi Y."/>
            <person name="Sugita K."/>
            <person name="Strazar M."/>
            <person name="Skelly A."/>
            <person name="Suda W."/>
            <person name="Hattori M."/>
            <person name="Nakamoto N."/>
            <person name="Caballero S."/>
            <person name="Norman J."/>
            <person name="Olle B."/>
            <person name="Tanoue T."/>
            <person name="Arita M."/>
            <person name="Bucci V."/>
            <person name="Atarashi K."/>
            <person name="Xavier R."/>
            <person name="Honda K."/>
        </authorList>
    </citation>
    <scope>NUCLEOTIDE SEQUENCE [LARGE SCALE GENOMIC DNA]</scope>
    <source>
        <strain evidence="3">k34-0107-D12</strain>
    </source>
</reference>
<keyword evidence="3" id="KW-1185">Reference proteome</keyword>
<dbReference type="PANTHER" id="PTHR31302:SF25">
    <property type="entry name" value="PHOSPHOESTERASE"/>
    <property type="match status" value="1"/>
</dbReference>
<dbReference type="PANTHER" id="PTHR31302">
    <property type="entry name" value="TRANSMEMBRANE PROTEIN WITH METALLOPHOSPHOESTERASE DOMAIN-RELATED"/>
    <property type="match status" value="1"/>
</dbReference>
<evidence type="ECO:0000259" key="1">
    <source>
        <dbReference type="Pfam" id="PF00149"/>
    </source>
</evidence>
<dbReference type="Proteomes" id="UP001600941">
    <property type="component" value="Unassembled WGS sequence"/>
</dbReference>
<organism evidence="2 3">
    <name type="scientific">Blautia parvula</name>
    <dbReference type="NCBI Taxonomy" id="2877527"/>
    <lineage>
        <taxon>Bacteria</taxon>
        <taxon>Bacillati</taxon>
        <taxon>Bacillota</taxon>
        <taxon>Clostridia</taxon>
        <taxon>Lachnospirales</taxon>
        <taxon>Lachnospiraceae</taxon>
        <taxon>Blautia</taxon>
    </lineage>
</organism>
<gene>
    <name evidence="2" type="ORF">K340107D12_18770</name>
</gene>
<dbReference type="CDD" id="cd07385">
    <property type="entry name" value="MPP_YkuE_C"/>
    <property type="match status" value="1"/>
</dbReference>
<evidence type="ECO:0000313" key="2">
    <source>
        <dbReference type="EMBL" id="GAA6499061.1"/>
    </source>
</evidence>